<protein>
    <recommendedName>
        <fullName evidence="1">RNase H type-1 domain-containing protein</fullName>
    </recommendedName>
</protein>
<dbReference type="GO" id="GO:0004523">
    <property type="term" value="F:RNA-DNA hybrid ribonuclease activity"/>
    <property type="evidence" value="ECO:0007669"/>
    <property type="project" value="InterPro"/>
</dbReference>
<dbReference type="InterPro" id="IPR012337">
    <property type="entry name" value="RNaseH-like_sf"/>
</dbReference>
<reference evidence="2 3" key="1">
    <citation type="submission" date="2020-02" db="EMBL/GenBank/DDBJ databases">
        <authorList>
            <person name="Ma Q."/>
            <person name="Huang Y."/>
            <person name="Song X."/>
            <person name="Pei D."/>
        </authorList>
    </citation>
    <scope>NUCLEOTIDE SEQUENCE [LARGE SCALE GENOMIC DNA]</scope>
    <source>
        <strain evidence="2">Sxm20200214</strain>
        <tissue evidence="2">Leaf</tissue>
    </source>
</reference>
<dbReference type="SUPFAM" id="SSF53098">
    <property type="entry name" value="Ribonuclease H-like"/>
    <property type="match status" value="1"/>
</dbReference>
<comment type="caution">
    <text evidence="2">The sequence shown here is derived from an EMBL/GenBank/DDBJ whole genome shotgun (WGS) entry which is preliminary data.</text>
</comment>
<dbReference type="InterPro" id="IPR052929">
    <property type="entry name" value="RNase_H-like_EbsB-rel"/>
</dbReference>
<accession>A0A8X8B2Q8</accession>
<dbReference type="EMBL" id="JAAMPC010000003">
    <property type="protein sequence ID" value="KAG2321699.1"/>
    <property type="molecule type" value="Genomic_DNA"/>
</dbReference>
<dbReference type="AlphaFoldDB" id="A0A8X8B2Q8"/>
<name>A0A8X8B2Q8_BRACI</name>
<dbReference type="Proteomes" id="UP000886595">
    <property type="component" value="Unassembled WGS sequence"/>
</dbReference>
<dbReference type="GO" id="GO:0003676">
    <property type="term" value="F:nucleic acid binding"/>
    <property type="evidence" value="ECO:0007669"/>
    <property type="project" value="InterPro"/>
</dbReference>
<gene>
    <name evidence="2" type="ORF">Bca52824_014912</name>
</gene>
<dbReference type="PANTHER" id="PTHR47074">
    <property type="entry name" value="BNAC02G40300D PROTEIN"/>
    <property type="match status" value="1"/>
</dbReference>
<sequence length="163" mass="18174">MIRFQYYSKAQHLGFTSPLLFLVLSRSRGRLYNVDAAWDAKFMHCDIGGIFSGENTIILPNLCESHNHVLSAFMAEAIAVRLAVATTVYSNVRSLGVLSDSLSLIKLLKNGGFQPKLFGIMFDIYHYLSYFDVISSIFIFQNFNGEADVVAKSTLSLFVTQGV</sequence>
<dbReference type="CDD" id="cd06222">
    <property type="entry name" value="RNase_H_like"/>
    <property type="match status" value="1"/>
</dbReference>
<feature type="domain" description="RNase H type-1" evidence="1">
    <location>
        <begin position="33"/>
        <end position="153"/>
    </location>
</feature>
<dbReference type="InterPro" id="IPR002156">
    <property type="entry name" value="RNaseH_domain"/>
</dbReference>
<proteinExistence type="predicted"/>
<dbReference type="OrthoDB" id="1112311at2759"/>
<evidence type="ECO:0000313" key="3">
    <source>
        <dbReference type="Proteomes" id="UP000886595"/>
    </source>
</evidence>
<dbReference type="InterPro" id="IPR044730">
    <property type="entry name" value="RNase_H-like_dom_plant"/>
</dbReference>
<dbReference type="Pfam" id="PF13456">
    <property type="entry name" value="RVT_3"/>
    <property type="match status" value="1"/>
</dbReference>
<keyword evidence="3" id="KW-1185">Reference proteome</keyword>
<evidence type="ECO:0000313" key="2">
    <source>
        <dbReference type="EMBL" id="KAG2321699.1"/>
    </source>
</evidence>
<dbReference type="PANTHER" id="PTHR47074:SF49">
    <property type="entry name" value="POLYNUCLEOTIDYL TRANSFERASE, RIBONUCLEASE H-LIKE SUPERFAMILY PROTEIN"/>
    <property type="match status" value="1"/>
</dbReference>
<organism evidence="2 3">
    <name type="scientific">Brassica carinata</name>
    <name type="common">Ethiopian mustard</name>
    <name type="synonym">Abyssinian cabbage</name>
    <dbReference type="NCBI Taxonomy" id="52824"/>
    <lineage>
        <taxon>Eukaryota</taxon>
        <taxon>Viridiplantae</taxon>
        <taxon>Streptophyta</taxon>
        <taxon>Embryophyta</taxon>
        <taxon>Tracheophyta</taxon>
        <taxon>Spermatophyta</taxon>
        <taxon>Magnoliopsida</taxon>
        <taxon>eudicotyledons</taxon>
        <taxon>Gunneridae</taxon>
        <taxon>Pentapetalae</taxon>
        <taxon>rosids</taxon>
        <taxon>malvids</taxon>
        <taxon>Brassicales</taxon>
        <taxon>Brassicaceae</taxon>
        <taxon>Brassiceae</taxon>
        <taxon>Brassica</taxon>
    </lineage>
</organism>
<evidence type="ECO:0000259" key="1">
    <source>
        <dbReference type="Pfam" id="PF13456"/>
    </source>
</evidence>